<gene>
    <name evidence="3" type="ORF">ACH5RR_010545</name>
</gene>
<evidence type="ECO:0008006" key="5">
    <source>
        <dbReference type="Google" id="ProtNLM"/>
    </source>
</evidence>
<reference evidence="3 4" key="1">
    <citation type="submission" date="2024-11" db="EMBL/GenBank/DDBJ databases">
        <title>A near-complete genome assembly of Cinchona calisaya.</title>
        <authorList>
            <person name="Lian D.C."/>
            <person name="Zhao X.W."/>
            <person name="Wei L."/>
        </authorList>
    </citation>
    <scope>NUCLEOTIDE SEQUENCE [LARGE SCALE GENOMIC DNA]</scope>
    <source>
        <tissue evidence="3">Nenye</tissue>
    </source>
</reference>
<dbReference type="Pfam" id="PF02373">
    <property type="entry name" value="JmjC"/>
    <property type="match status" value="1"/>
</dbReference>
<dbReference type="PROSITE" id="PS51183">
    <property type="entry name" value="JMJN"/>
    <property type="match status" value="1"/>
</dbReference>
<evidence type="ECO:0000313" key="3">
    <source>
        <dbReference type="EMBL" id="KAL3531223.1"/>
    </source>
</evidence>
<dbReference type="GO" id="GO:0010468">
    <property type="term" value="P:regulation of gene expression"/>
    <property type="evidence" value="ECO:0007669"/>
    <property type="project" value="UniProtKB-ARBA"/>
</dbReference>
<dbReference type="Pfam" id="PF02928">
    <property type="entry name" value="zf-C5HC2"/>
    <property type="match status" value="1"/>
</dbReference>
<keyword evidence="4" id="KW-1185">Reference proteome</keyword>
<accession>A0ABD3AJ88</accession>
<dbReference type="AlphaFoldDB" id="A0ABD3AJ88"/>
<dbReference type="Pfam" id="PF02375">
    <property type="entry name" value="JmjN"/>
    <property type="match status" value="1"/>
</dbReference>
<dbReference type="EMBL" id="JBJUIK010000004">
    <property type="protein sequence ID" value="KAL3531223.1"/>
    <property type="molecule type" value="Genomic_DNA"/>
</dbReference>
<name>A0ABD3AJ88_9GENT</name>
<feature type="domain" description="JmjN" evidence="1">
    <location>
        <begin position="135"/>
        <end position="176"/>
    </location>
</feature>
<proteinExistence type="predicted"/>
<evidence type="ECO:0000259" key="1">
    <source>
        <dbReference type="PROSITE" id="PS51183"/>
    </source>
</evidence>
<dbReference type="PANTHER" id="PTHR10694:SF54">
    <property type="entry name" value="INACTIVE LYSINE-SPECIFIC DEMETHYLASE JMJ19-RELATED"/>
    <property type="match status" value="1"/>
</dbReference>
<dbReference type="SUPFAM" id="SSF51197">
    <property type="entry name" value="Clavaminate synthase-like"/>
    <property type="match status" value="1"/>
</dbReference>
<dbReference type="InterPro" id="IPR003349">
    <property type="entry name" value="JmjN"/>
</dbReference>
<evidence type="ECO:0000313" key="4">
    <source>
        <dbReference type="Proteomes" id="UP001630127"/>
    </source>
</evidence>
<dbReference type="Proteomes" id="UP001630127">
    <property type="component" value="Unassembled WGS sequence"/>
</dbReference>
<protein>
    <recommendedName>
        <fullName evidence="5">Lysine-specific demethylase JMJ16</fullName>
    </recommendedName>
</protein>
<dbReference type="Gene3D" id="2.60.120.650">
    <property type="entry name" value="Cupin"/>
    <property type="match status" value="1"/>
</dbReference>
<dbReference type="PANTHER" id="PTHR10694">
    <property type="entry name" value="LYSINE-SPECIFIC DEMETHYLASE"/>
    <property type="match status" value="1"/>
</dbReference>
<feature type="domain" description="JmjC" evidence="2">
    <location>
        <begin position="350"/>
        <end position="511"/>
    </location>
</feature>
<comment type="caution">
    <text evidence="3">The sequence shown here is derived from an EMBL/GenBank/DDBJ whole genome shotgun (WGS) entry which is preliminary data.</text>
</comment>
<dbReference type="PROSITE" id="PS51184">
    <property type="entry name" value="JMJC"/>
    <property type="match status" value="1"/>
</dbReference>
<dbReference type="SMART" id="SM00545">
    <property type="entry name" value="JmjN"/>
    <property type="match status" value="1"/>
</dbReference>
<evidence type="ECO:0000259" key="2">
    <source>
        <dbReference type="PROSITE" id="PS51184"/>
    </source>
</evidence>
<dbReference type="InterPro" id="IPR003347">
    <property type="entry name" value="JmjC_dom"/>
</dbReference>
<dbReference type="SMART" id="SM00558">
    <property type="entry name" value="JmjC"/>
    <property type="match status" value="1"/>
</dbReference>
<organism evidence="3 4">
    <name type="scientific">Cinchona calisaya</name>
    <dbReference type="NCBI Taxonomy" id="153742"/>
    <lineage>
        <taxon>Eukaryota</taxon>
        <taxon>Viridiplantae</taxon>
        <taxon>Streptophyta</taxon>
        <taxon>Embryophyta</taxon>
        <taxon>Tracheophyta</taxon>
        <taxon>Spermatophyta</taxon>
        <taxon>Magnoliopsida</taxon>
        <taxon>eudicotyledons</taxon>
        <taxon>Gunneridae</taxon>
        <taxon>Pentapetalae</taxon>
        <taxon>asterids</taxon>
        <taxon>lamiids</taxon>
        <taxon>Gentianales</taxon>
        <taxon>Rubiaceae</taxon>
        <taxon>Cinchonoideae</taxon>
        <taxon>Cinchoneae</taxon>
        <taxon>Cinchona</taxon>
    </lineage>
</organism>
<dbReference type="InterPro" id="IPR004198">
    <property type="entry name" value="Znf_C5HC2"/>
</dbReference>
<sequence length="771" mass="88037">METENGRSLRNEKVEKLSVPPGFVSLSSFTLKNIVNSEAASTSMAVGSICETEPSTMGSTPSTINKSNLGRRPWILDNELGYNPEKDDSELEMNIPLKACLPKGVIRGCSSCPNCQKVIARWHPEESHRPVLEEAPVFYPSVEEFKETLKYVARVRQKAEHFGICRIVPPPSWQPPCLVKEKSVWETSKFETHIQLVNELQDQCLKRKLGRKHEEMKTKRRKDWVRSVEDESFDGHRTDANHAQSRAESFTSKLGPEFTLKAFKKYADDFKRQYFRKKENAINTNVNLSLGEEWEPSIENVEGEYWRIIENPTEEIEVLCGANIETGVFGSGFPVNSNSTEIPKYPEYLESGWNLNNIFKLPGSLLCYEKDGNATLLPRLSTGMCFSSVFWKVEEHHLYSLSYVHLGCPKIWYAIPGRYCYKFERVVKKHLPQCLEHPELLYKNISQLPPSSLTAEGIPVYRCLQYPGEFILTFPAAYHSQIDCGFNCSETVNFAPFDWLPYGRYVIETYCEQGRKPSLSHDKLLLGAAMEAVRAQWQLLLLKRKLLDDIPWTSVCGKDGILAKALKLRVKQEDVRREYLCRHLQSRKMDNFGIQKRECSICRYDLHLSAIGCSCSPDRYACLLHAKNLCSCCWTARYLLFRYDINELNILVEALEGKLDAIYRWAKQKLGLRMNSDVMQLRNLDEVSASVEASSTSPLSAGLGTVTGQVFRREEKEKDGIIQKISPGRRNRQDAVECVELNLGCLTSSERKMERSSSVQSEVIILSDEDE</sequence>